<name>A0A7W8QIG1_9ACTN</name>
<keyword evidence="7" id="KW-1185">Reference proteome</keyword>
<evidence type="ECO:0000313" key="6">
    <source>
        <dbReference type="EMBL" id="MBB5431077.1"/>
    </source>
</evidence>
<evidence type="ECO:0000256" key="2">
    <source>
        <dbReference type="ARBA" id="ARBA00023043"/>
    </source>
</evidence>
<dbReference type="EMBL" id="JACHDB010000001">
    <property type="protein sequence ID" value="MBB5431077.1"/>
    <property type="molecule type" value="Genomic_DNA"/>
</dbReference>
<feature type="signal peptide" evidence="5">
    <location>
        <begin position="1"/>
        <end position="21"/>
    </location>
</feature>
<sequence>MRRGTAVPLLAGVLLLGAACAAPSGQAEERAASPAPQPASPSAPPSPTPSERPMTGDEGRLRAAAEDGDLDALQEELDAGVDVDDPGDQGETALFHAVVQDHADVAEALVDAGADPDALNEEHDSPSLMTGVTGSTRMLDVLLEADPDITEVNRVGGTALIPACERGHAEYVRAILERTDVDVDHMNSHGWTALIEAVVFGDGSSDHQEIVRLLVDAGVDTDIADGVWGTTPLQHARDRGYTEIAGILADAGAS</sequence>
<dbReference type="Gene3D" id="1.25.40.20">
    <property type="entry name" value="Ankyrin repeat-containing domain"/>
    <property type="match status" value="1"/>
</dbReference>
<protein>
    <recommendedName>
        <fullName evidence="8">Ankyrin repeat domain-containing protein</fullName>
    </recommendedName>
</protein>
<feature type="repeat" description="ANK" evidence="3">
    <location>
        <begin position="189"/>
        <end position="226"/>
    </location>
</feature>
<dbReference type="PANTHER" id="PTHR24126">
    <property type="entry name" value="ANKYRIN REPEAT, PH AND SEC7 DOMAIN CONTAINING PROTEIN SECG-RELATED"/>
    <property type="match status" value="1"/>
</dbReference>
<accession>A0A7W8QIG1</accession>
<reference evidence="6 7" key="1">
    <citation type="submission" date="2020-08" db="EMBL/GenBank/DDBJ databases">
        <title>Sequencing the genomes of 1000 actinobacteria strains.</title>
        <authorList>
            <person name="Klenk H.-P."/>
        </authorList>
    </citation>
    <scope>NUCLEOTIDE SEQUENCE [LARGE SCALE GENOMIC DNA]</scope>
    <source>
        <strain evidence="6 7">DSM 44551</strain>
    </source>
</reference>
<dbReference type="Pfam" id="PF13637">
    <property type="entry name" value="Ank_4"/>
    <property type="match status" value="1"/>
</dbReference>
<keyword evidence="1" id="KW-0677">Repeat</keyword>
<dbReference type="Proteomes" id="UP000572635">
    <property type="component" value="Unassembled WGS sequence"/>
</dbReference>
<gene>
    <name evidence="6" type="ORF">HDA36_001161</name>
</gene>
<evidence type="ECO:0000256" key="1">
    <source>
        <dbReference type="ARBA" id="ARBA00022737"/>
    </source>
</evidence>
<dbReference type="Pfam" id="PF12796">
    <property type="entry name" value="Ank_2"/>
    <property type="match status" value="1"/>
</dbReference>
<organism evidence="6 7">
    <name type="scientific">Nocardiopsis composta</name>
    <dbReference type="NCBI Taxonomy" id="157465"/>
    <lineage>
        <taxon>Bacteria</taxon>
        <taxon>Bacillati</taxon>
        <taxon>Actinomycetota</taxon>
        <taxon>Actinomycetes</taxon>
        <taxon>Streptosporangiales</taxon>
        <taxon>Nocardiopsidaceae</taxon>
        <taxon>Nocardiopsis</taxon>
    </lineage>
</organism>
<keyword evidence="2 3" id="KW-0040">ANK repeat</keyword>
<evidence type="ECO:0000256" key="5">
    <source>
        <dbReference type="SAM" id="SignalP"/>
    </source>
</evidence>
<dbReference type="AlphaFoldDB" id="A0A7W8QIG1"/>
<feature type="repeat" description="ANK" evidence="3">
    <location>
        <begin position="89"/>
        <end position="121"/>
    </location>
</feature>
<dbReference type="PROSITE" id="PS51257">
    <property type="entry name" value="PROKAR_LIPOPROTEIN"/>
    <property type="match status" value="1"/>
</dbReference>
<feature type="compositionally biased region" description="Pro residues" evidence="4">
    <location>
        <begin position="35"/>
        <end position="50"/>
    </location>
</feature>
<evidence type="ECO:0000256" key="4">
    <source>
        <dbReference type="SAM" id="MobiDB-lite"/>
    </source>
</evidence>
<proteinExistence type="predicted"/>
<feature type="repeat" description="ANK" evidence="3">
    <location>
        <begin position="228"/>
        <end position="254"/>
    </location>
</feature>
<evidence type="ECO:0000256" key="3">
    <source>
        <dbReference type="PROSITE-ProRule" id="PRU00023"/>
    </source>
</evidence>
<feature type="chain" id="PRO_5031118268" description="Ankyrin repeat domain-containing protein" evidence="5">
    <location>
        <begin position="22"/>
        <end position="254"/>
    </location>
</feature>
<dbReference type="SMART" id="SM00248">
    <property type="entry name" value="ANK"/>
    <property type="match status" value="4"/>
</dbReference>
<evidence type="ECO:0008006" key="8">
    <source>
        <dbReference type="Google" id="ProtNLM"/>
    </source>
</evidence>
<dbReference type="RefSeq" id="WP_184390026.1">
    <property type="nucleotide sequence ID" value="NZ_BAAAJD010000158.1"/>
</dbReference>
<feature type="region of interest" description="Disordered" evidence="4">
    <location>
        <begin position="21"/>
        <end position="60"/>
    </location>
</feature>
<dbReference type="InterPro" id="IPR036770">
    <property type="entry name" value="Ankyrin_rpt-contain_sf"/>
</dbReference>
<evidence type="ECO:0000313" key="7">
    <source>
        <dbReference type="Proteomes" id="UP000572635"/>
    </source>
</evidence>
<comment type="caution">
    <text evidence="6">The sequence shown here is derived from an EMBL/GenBank/DDBJ whole genome shotgun (WGS) entry which is preliminary data.</text>
</comment>
<dbReference type="PANTHER" id="PTHR24126:SF14">
    <property type="entry name" value="ANK_REP_REGION DOMAIN-CONTAINING PROTEIN"/>
    <property type="match status" value="1"/>
</dbReference>
<dbReference type="SUPFAM" id="SSF48403">
    <property type="entry name" value="Ankyrin repeat"/>
    <property type="match status" value="1"/>
</dbReference>
<dbReference type="PROSITE" id="PS50297">
    <property type="entry name" value="ANK_REP_REGION"/>
    <property type="match status" value="2"/>
</dbReference>
<dbReference type="InterPro" id="IPR002110">
    <property type="entry name" value="Ankyrin_rpt"/>
</dbReference>
<dbReference type="PROSITE" id="PS50088">
    <property type="entry name" value="ANK_REPEAT"/>
    <property type="match status" value="3"/>
</dbReference>
<keyword evidence="5" id="KW-0732">Signal</keyword>